<comment type="caution">
    <text evidence="2">The sequence shown here is derived from an EMBL/GenBank/DDBJ whole genome shotgun (WGS) entry which is preliminary data.</text>
</comment>
<evidence type="ECO:0008006" key="4">
    <source>
        <dbReference type="Google" id="ProtNLM"/>
    </source>
</evidence>
<dbReference type="EMBL" id="CAXKWB010012381">
    <property type="protein sequence ID" value="CAL4104421.1"/>
    <property type="molecule type" value="Genomic_DNA"/>
</dbReference>
<protein>
    <recommendedName>
        <fullName evidence="4">Cuticle protein</fullName>
    </recommendedName>
</protein>
<feature type="signal peptide" evidence="1">
    <location>
        <begin position="1"/>
        <end position="15"/>
    </location>
</feature>
<reference evidence="2 3" key="1">
    <citation type="submission" date="2024-05" db="EMBL/GenBank/DDBJ databases">
        <authorList>
            <person name="Wallberg A."/>
        </authorList>
    </citation>
    <scope>NUCLEOTIDE SEQUENCE [LARGE SCALE GENOMIC DNA]</scope>
</reference>
<name>A0AAV2QWC9_MEGNR</name>
<sequence length="159" mass="16666">MKLLFALALVGVAQCSPFLKNLPANAEVTYEYDGNRLEGINIEYNDDRVVYAAPAAPAAPAPAAPAPPAPAVSTYSAPAVPAASASVPTWYEVDDDGDIDVATHFMYNTPGASPVLYRLPAAPAPVAPAPVVYSAPAPAPVYYSAPTLYYTYDSDEDDK</sequence>
<dbReference type="AlphaFoldDB" id="A0AAV2QWC9"/>
<gene>
    <name evidence="2" type="ORF">MNOR_LOCUS17767</name>
</gene>
<keyword evidence="3" id="KW-1185">Reference proteome</keyword>
<keyword evidence="1" id="KW-0732">Signal</keyword>
<feature type="chain" id="PRO_5043909659" description="Cuticle protein" evidence="1">
    <location>
        <begin position="16"/>
        <end position="159"/>
    </location>
</feature>
<accession>A0AAV2QWC9</accession>
<dbReference type="Proteomes" id="UP001497623">
    <property type="component" value="Unassembled WGS sequence"/>
</dbReference>
<evidence type="ECO:0000313" key="2">
    <source>
        <dbReference type="EMBL" id="CAL4104421.1"/>
    </source>
</evidence>
<evidence type="ECO:0000313" key="3">
    <source>
        <dbReference type="Proteomes" id="UP001497623"/>
    </source>
</evidence>
<evidence type="ECO:0000256" key="1">
    <source>
        <dbReference type="SAM" id="SignalP"/>
    </source>
</evidence>
<proteinExistence type="predicted"/>
<organism evidence="2 3">
    <name type="scientific">Meganyctiphanes norvegica</name>
    <name type="common">Northern krill</name>
    <name type="synonym">Thysanopoda norvegica</name>
    <dbReference type="NCBI Taxonomy" id="48144"/>
    <lineage>
        <taxon>Eukaryota</taxon>
        <taxon>Metazoa</taxon>
        <taxon>Ecdysozoa</taxon>
        <taxon>Arthropoda</taxon>
        <taxon>Crustacea</taxon>
        <taxon>Multicrustacea</taxon>
        <taxon>Malacostraca</taxon>
        <taxon>Eumalacostraca</taxon>
        <taxon>Eucarida</taxon>
        <taxon>Euphausiacea</taxon>
        <taxon>Euphausiidae</taxon>
        <taxon>Meganyctiphanes</taxon>
    </lineage>
</organism>